<accession>A0ABM7NSB0</accession>
<evidence type="ECO:0000256" key="1">
    <source>
        <dbReference type="SAM" id="Phobius"/>
    </source>
</evidence>
<keyword evidence="1" id="KW-0472">Membrane</keyword>
<keyword evidence="4" id="KW-1185">Reference proteome</keyword>
<keyword evidence="1" id="KW-1133">Transmembrane helix</keyword>
<organism evidence="3 4">
    <name type="scientific">Cotonvirus japonicus</name>
    <dbReference type="NCBI Taxonomy" id="2811091"/>
    <lineage>
        <taxon>Viruses</taxon>
        <taxon>Varidnaviria</taxon>
        <taxon>Bamfordvirae</taxon>
        <taxon>Nucleocytoviricota</taxon>
        <taxon>Megaviricetes</taxon>
        <taxon>Imitervirales</taxon>
        <taxon>Mimiviridae</taxon>
        <taxon>Megamimivirinae</taxon>
        <taxon>Cotonvirus</taxon>
        <taxon>Cotonvirus japonicum</taxon>
    </lineage>
</organism>
<name>A0ABM7NSB0_9VIRU</name>
<sequence>MKTWIIVVLGLIFLFVLLLLGFFIYRIVKNDKKKTNMVPINPIPPSTNGSGCLVFGSMPNTQIPGFNMSGMPLSISQTKCESECATNPDCDWFSYDTKNNQCTLKKTVPNDRIVTGFHIPDNKSGCPSWNRLIGKDIPGFNKGNYIRNIPEKICQQNVLRNGLSWYSYDNQANICYPKKGNTDSNIITGFPIKN</sequence>
<evidence type="ECO:0000259" key="2">
    <source>
        <dbReference type="PROSITE" id="PS50948"/>
    </source>
</evidence>
<proteinExistence type="predicted"/>
<dbReference type="Pfam" id="PF00024">
    <property type="entry name" value="PAN_1"/>
    <property type="match status" value="1"/>
</dbReference>
<evidence type="ECO:0000313" key="3">
    <source>
        <dbReference type="EMBL" id="BCS83052.1"/>
    </source>
</evidence>
<dbReference type="RefSeq" id="YP_010841660.1">
    <property type="nucleotide sequence ID" value="NC_079139.1"/>
</dbReference>
<dbReference type="Proteomes" id="UP001321479">
    <property type="component" value="Segment"/>
</dbReference>
<dbReference type="InterPro" id="IPR003609">
    <property type="entry name" value="Pan_app"/>
</dbReference>
<feature type="domain" description="Apple" evidence="2">
    <location>
        <begin position="52"/>
        <end position="126"/>
    </location>
</feature>
<keyword evidence="1" id="KW-0812">Transmembrane</keyword>
<reference evidence="3 4" key="1">
    <citation type="submission" date="2021-02" db="EMBL/GenBank/DDBJ databases">
        <title>Cotonvirus japonicus, which uses Golgi apparatus of host cells for its virion factory, phylogenetically links tailed tupanvirus and icosahedral mimivirus.</title>
        <authorList>
            <person name="Takahashi H."/>
            <person name="Fukaya S."/>
            <person name="Song C."/>
            <person name="Murata K."/>
            <person name="Takemura M."/>
        </authorList>
    </citation>
    <scope>NUCLEOTIDE SEQUENCE [LARGE SCALE GENOMIC DNA]</scope>
</reference>
<dbReference type="GeneID" id="80558257"/>
<feature type="transmembrane region" description="Helical" evidence="1">
    <location>
        <begin position="6"/>
        <end position="28"/>
    </location>
</feature>
<dbReference type="SUPFAM" id="SSF57414">
    <property type="entry name" value="Hairpin loop containing domain-like"/>
    <property type="match status" value="1"/>
</dbReference>
<evidence type="ECO:0000313" key="4">
    <source>
        <dbReference type="Proteomes" id="UP001321479"/>
    </source>
</evidence>
<dbReference type="PROSITE" id="PS50948">
    <property type="entry name" value="PAN"/>
    <property type="match status" value="1"/>
</dbReference>
<dbReference type="Gene3D" id="3.50.4.10">
    <property type="entry name" value="Hepatocyte Growth Factor"/>
    <property type="match status" value="1"/>
</dbReference>
<protein>
    <submittedName>
        <fullName evidence="3">PAN domain-containing protein</fullName>
    </submittedName>
</protein>
<dbReference type="EMBL" id="AP024483">
    <property type="protein sequence ID" value="BCS83052.1"/>
    <property type="molecule type" value="Genomic_DNA"/>
</dbReference>